<keyword evidence="2" id="KW-1185">Reference proteome</keyword>
<gene>
    <name evidence="1" type="ORF">AXF42_Ash019907</name>
</gene>
<sequence>MRRAASSSLLLQSLLKSSSRPKSLPRLFFTSSYSLNLLPVSSQLLNPSIGRRSISGCCSRGFRSSLPSSQRQLKEKAFELAAMTDEILTSSEALEAVLDENDKALGLACLKVGQHLDSIGSDDHEKILTFGLRALKILDVGGEASVSVAMALHLVGCACYNIKRFNDSFGKGCSLRI</sequence>
<organism evidence="1 2">
    <name type="scientific">Apostasia shenzhenica</name>
    <dbReference type="NCBI Taxonomy" id="1088818"/>
    <lineage>
        <taxon>Eukaryota</taxon>
        <taxon>Viridiplantae</taxon>
        <taxon>Streptophyta</taxon>
        <taxon>Embryophyta</taxon>
        <taxon>Tracheophyta</taxon>
        <taxon>Spermatophyta</taxon>
        <taxon>Magnoliopsida</taxon>
        <taxon>Liliopsida</taxon>
        <taxon>Asparagales</taxon>
        <taxon>Orchidaceae</taxon>
        <taxon>Apostasioideae</taxon>
        <taxon>Apostasia</taxon>
    </lineage>
</organism>
<evidence type="ECO:0000313" key="1">
    <source>
        <dbReference type="EMBL" id="PKA48451.1"/>
    </source>
</evidence>
<dbReference type="EMBL" id="KZ452392">
    <property type="protein sequence ID" value="PKA48451.1"/>
    <property type="molecule type" value="Genomic_DNA"/>
</dbReference>
<dbReference type="Proteomes" id="UP000236161">
    <property type="component" value="Unassembled WGS sequence"/>
</dbReference>
<name>A0A2H9ZYS2_9ASPA</name>
<accession>A0A2H9ZYS2</accession>
<dbReference type="STRING" id="1088818.A0A2H9ZYS2"/>
<dbReference type="AlphaFoldDB" id="A0A2H9ZYS2"/>
<proteinExistence type="predicted"/>
<dbReference type="PANTHER" id="PTHR47459">
    <property type="entry name" value="KINESIN LIGHT CHAIN-RELATED"/>
    <property type="match status" value="1"/>
</dbReference>
<dbReference type="PANTHER" id="PTHR47459:SF1">
    <property type="entry name" value="KINESIN LIGHT CHAIN-RELATED"/>
    <property type="match status" value="1"/>
</dbReference>
<protein>
    <submittedName>
        <fullName evidence="1">Uncharacterized protein</fullName>
    </submittedName>
</protein>
<evidence type="ECO:0000313" key="2">
    <source>
        <dbReference type="Proteomes" id="UP000236161"/>
    </source>
</evidence>
<dbReference type="OrthoDB" id="626167at2759"/>
<reference evidence="1 2" key="1">
    <citation type="journal article" date="2017" name="Nature">
        <title>The Apostasia genome and the evolution of orchids.</title>
        <authorList>
            <person name="Zhang G.Q."/>
            <person name="Liu K.W."/>
            <person name="Li Z."/>
            <person name="Lohaus R."/>
            <person name="Hsiao Y.Y."/>
            <person name="Niu S.C."/>
            <person name="Wang J.Y."/>
            <person name="Lin Y.C."/>
            <person name="Xu Q."/>
            <person name="Chen L.J."/>
            <person name="Yoshida K."/>
            <person name="Fujiwara S."/>
            <person name="Wang Z.W."/>
            <person name="Zhang Y.Q."/>
            <person name="Mitsuda N."/>
            <person name="Wang M."/>
            <person name="Liu G.H."/>
            <person name="Pecoraro L."/>
            <person name="Huang H.X."/>
            <person name="Xiao X.J."/>
            <person name="Lin M."/>
            <person name="Wu X.Y."/>
            <person name="Wu W.L."/>
            <person name="Chen Y.Y."/>
            <person name="Chang S.B."/>
            <person name="Sakamoto S."/>
            <person name="Ohme-Takagi M."/>
            <person name="Yagi M."/>
            <person name="Zeng S.J."/>
            <person name="Shen C.Y."/>
            <person name="Yeh C.M."/>
            <person name="Luo Y.B."/>
            <person name="Tsai W.C."/>
            <person name="Van de Peer Y."/>
            <person name="Liu Z.J."/>
        </authorList>
    </citation>
    <scope>NUCLEOTIDE SEQUENCE [LARGE SCALE GENOMIC DNA]</scope>
    <source>
        <strain evidence="2">cv. Shenzhen</strain>
        <tissue evidence="1">Stem</tissue>
    </source>
</reference>